<dbReference type="Proteomes" id="UP001597034">
    <property type="component" value="Unassembled WGS sequence"/>
</dbReference>
<evidence type="ECO:0000313" key="4">
    <source>
        <dbReference type="Proteomes" id="UP001597034"/>
    </source>
</evidence>
<feature type="domain" description="Peptidase C-terminal archaeal/bacterial" evidence="2">
    <location>
        <begin position="48"/>
        <end position="112"/>
    </location>
</feature>
<organism evidence="3 4">
    <name type="scientific">Haloarchaeobius litoreus</name>
    <dbReference type="NCBI Taxonomy" id="755306"/>
    <lineage>
        <taxon>Archaea</taxon>
        <taxon>Methanobacteriati</taxon>
        <taxon>Methanobacteriota</taxon>
        <taxon>Stenosarchaea group</taxon>
        <taxon>Halobacteria</taxon>
        <taxon>Halobacteriales</taxon>
        <taxon>Halorubellaceae</taxon>
        <taxon>Haloarchaeobius</taxon>
    </lineage>
</organism>
<dbReference type="EMBL" id="JBHUDO010000003">
    <property type="protein sequence ID" value="MFD1647104.1"/>
    <property type="molecule type" value="Genomic_DNA"/>
</dbReference>
<reference evidence="3 4" key="1">
    <citation type="journal article" date="2019" name="Int. J. Syst. Evol. Microbiol.">
        <title>The Global Catalogue of Microorganisms (GCM) 10K type strain sequencing project: providing services to taxonomists for standard genome sequencing and annotation.</title>
        <authorList>
            <consortium name="The Broad Institute Genomics Platform"/>
            <consortium name="The Broad Institute Genome Sequencing Center for Infectious Disease"/>
            <person name="Wu L."/>
            <person name="Ma J."/>
        </authorList>
    </citation>
    <scope>NUCLEOTIDE SEQUENCE [LARGE SCALE GENOMIC DNA]</scope>
    <source>
        <strain evidence="3 4">CGMCC 1.10390</strain>
    </source>
</reference>
<proteinExistence type="predicted"/>
<gene>
    <name evidence="3" type="ORF">ACFSBL_15545</name>
</gene>
<accession>A0ABD6DLB1</accession>
<evidence type="ECO:0000256" key="1">
    <source>
        <dbReference type="SAM" id="MobiDB-lite"/>
    </source>
</evidence>
<dbReference type="Gene3D" id="2.60.120.380">
    <property type="match status" value="2"/>
</dbReference>
<dbReference type="AlphaFoldDB" id="A0ABD6DLB1"/>
<dbReference type="Pfam" id="PF04151">
    <property type="entry name" value="PPC"/>
    <property type="match status" value="1"/>
</dbReference>
<keyword evidence="4" id="KW-1185">Reference proteome</keyword>
<protein>
    <submittedName>
        <fullName evidence="3">PPC domain-containing protein</fullName>
    </submittedName>
</protein>
<evidence type="ECO:0000313" key="3">
    <source>
        <dbReference type="EMBL" id="MFD1647104.1"/>
    </source>
</evidence>
<sequence length="245" mass="25889">MGTIDSLTGGGSVSLSVDGNPEQIDYGASVSGRLTTDSPSDRDYEGYYDPYAFRGSEGDIVHITLRSGGGDPYLFLIDQDGNTLESDDDVSFGNYNSAISGFELPADGGYGILAGSYASGVGFGYELGLSKVQANIDSIAVGETKTSTLDIDDPRSNQFNGYHERVTLDAASGTTVDIEMTSTVGDTYLYLLDPNDIVVAQNDDYDGLNSRIPNATLSASGDYTIIATSFSPDATFVYDLTVRAV</sequence>
<dbReference type="RefSeq" id="WP_256400834.1">
    <property type="nucleotide sequence ID" value="NZ_JANHJR010000003.1"/>
</dbReference>
<name>A0ABD6DLB1_9EURY</name>
<feature type="region of interest" description="Disordered" evidence="1">
    <location>
        <begin position="1"/>
        <end position="20"/>
    </location>
</feature>
<evidence type="ECO:0000259" key="2">
    <source>
        <dbReference type="Pfam" id="PF04151"/>
    </source>
</evidence>
<comment type="caution">
    <text evidence="3">The sequence shown here is derived from an EMBL/GenBank/DDBJ whole genome shotgun (WGS) entry which is preliminary data.</text>
</comment>
<dbReference type="InterPro" id="IPR007280">
    <property type="entry name" value="Peptidase_C_arc/bac"/>
</dbReference>